<organism evidence="2 3">
    <name type="scientific">Thalassiosira pseudonana</name>
    <name type="common">Marine diatom</name>
    <name type="synonym">Cyclotella nana</name>
    <dbReference type="NCBI Taxonomy" id="35128"/>
    <lineage>
        <taxon>Eukaryota</taxon>
        <taxon>Sar</taxon>
        <taxon>Stramenopiles</taxon>
        <taxon>Ochrophyta</taxon>
        <taxon>Bacillariophyta</taxon>
        <taxon>Coscinodiscophyceae</taxon>
        <taxon>Thalassiosirophycidae</taxon>
        <taxon>Thalassiosirales</taxon>
        <taxon>Thalassiosiraceae</taxon>
        <taxon>Thalassiosira</taxon>
    </lineage>
</organism>
<keyword evidence="3" id="KW-1185">Reference proteome</keyword>
<dbReference type="SMR" id="B8C2H3"/>
<dbReference type="InterPro" id="IPR001451">
    <property type="entry name" value="Hexapep"/>
</dbReference>
<feature type="compositionally biased region" description="Polar residues" evidence="1">
    <location>
        <begin position="40"/>
        <end position="57"/>
    </location>
</feature>
<evidence type="ECO:0000313" key="3">
    <source>
        <dbReference type="Proteomes" id="UP000001449"/>
    </source>
</evidence>
<dbReference type="GO" id="GO:0045271">
    <property type="term" value="C:respiratory chain complex I"/>
    <property type="evidence" value="ECO:0000318"/>
    <property type="project" value="GO_Central"/>
</dbReference>
<accession>B8C2H3</accession>
<dbReference type="InterPro" id="IPR047324">
    <property type="entry name" value="LbH_gamma_CA-like"/>
</dbReference>
<dbReference type="InParanoid" id="B8C2H3"/>
<dbReference type="PANTHER" id="PTHR13061">
    <property type="entry name" value="DYNACTIN SUBUNIT P25"/>
    <property type="match status" value="1"/>
</dbReference>
<dbReference type="PaxDb" id="35128-Thaps5284"/>
<dbReference type="EMBL" id="CM000642">
    <property type="protein sequence ID" value="EED91951.1"/>
    <property type="molecule type" value="Genomic_DNA"/>
</dbReference>
<dbReference type="SUPFAM" id="SSF51161">
    <property type="entry name" value="Trimeric LpxA-like enzymes"/>
    <property type="match status" value="1"/>
</dbReference>
<dbReference type="STRING" id="35128.B8C2H3"/>
<evidence type="ECO:0000256" key="1">
    <source>
        <dbReference type="SAM" id="MobiDB-lite"/>
    </source>
</evidence>
<sequence length="203" mass="21289">MKIHGRPRIALRGAFVALEDASSPPPLSRQRSSLRPPAGSHQTLQSSETSSYTNTRPCGSVPQFAATTQSTVGERSNVQDGAVLHADNGIPLTIGNGVTIGHQAMLHGCTIGENTLIGIGATVLNKSVVGSNCVIGAHCLIPENKVIPDGSLVVGSPGKVVRQLTEEQIEGLKMGADNYVKNSEWFREALLDDGDGDAVQSKL</sequence>
<gene>
    <name evidence="2" type="ORF">THAPSDRAFT_5284</name>
</gene>
<proteinExistence type="predicted"/>
<evidence type="ECO:0000313" key="2">
    <source>
        <dbReference type="EMBL" id="EED91951.1"/>
    </source>
</evidence>
<dbReference type="InterPro" id="IPR011004">
    <property type="entry name" value="Trimer_LpxA-like_sf"/>
</dbReference>
<feature type="compositionally biased region" description="Low complexity" evidence="1">
    <location>
        <begin position="28"/>
        <end position="37"/>
    </location>
</feature>
<dbReference type="InterPro" id="IPR050484">
    <property type="entry name" value="Transf_Hexapept/Carb_Anhydrase"/>
</dbReference>
<dbReference type="AlphaFoldDB" id="B8C2H3"/>
<name>B8C2H3_THAPS</name>
<dbReference type="eggNOG" id="ENOG502QTES">
    <property type="taxonomic scope" value="Eukaryota"/>
</dbReference>
<dbReference type="Proteomes" id="UP000001449">
    <property type="component" value="Chromosome 5"/>
</dbReference>
<dbReference type="GeneID" id="7449589"/>
<dbReference type="KEGG" id="tps:THAPSDRAFT_5284"/>
<dbReference type="RefSeq" id="XP_002290199.1">
    <property type="nucleotide sequence ID" value="XM_002290163.1"/>
</dbReference>
<protein>
    <submittedName>
        <fullName evidence="2">Uncharacterized protein</fullName>
    </submittedName>
</protein>
<dbReference type="Pfam" id="PF00132">
    <property type="entry name" value="Hexapep"/>
    <property type="match status" value="1"/>
</dbReference>
<dbReference type="CDD" id="cd04645">
    <property type="entry name" value="LbH_gamma_CA_like"/>
    <property type="match status" value="1"/>
</dbReference>
<dbReference type="PANTHER" id="PTHR13061:SF29">
    <property type="entry name" value="GAMMA CARBONIC ANHYDRASE-LIKE 1, MITOCHONDRIAL-RELATED"/>
    <property type="match status" value="1"/>
</dbReference>
<feature type="region of interest" description="Disordered" evidence="1">
    <location>
        <begin position="20"/>
        <end position="61"/>
    </location>
</feature>
<dbReference type="Gene3D" id="2.160.10.10">
    <property type="entry name" value="Hexapeptide repeat proteins"/>
    <property type="match status" value="1"/>
</dbReference>
<reference evidence="2 3" key="1">
    <citation type="journal article" date="2004" name="Science">
        <title>The genome of the diatom Thalassiosira pseudonana: ecology, evolution, and metabolism.</title>
        <authorList>
            <person name="Armbrust E.V."/>
            <person name="Berges J.A."/>
            <person name="Bowler C."/>
            <person name="Green B.R."/>
            <person name="Martinez D."/>
            <person name="Putnam N.H."/>
            <person name="Zhou S."/>
            <person name="Allen A.E."/>
            <person name="Apt K.E."/>
            <person name="Bechner M."/>
            <person name="Brzezinski M.A."/>
            <person name="Chaal B.K."/>
            <person name="Chiovitti A."/>
            <person name="Davis A.K."/>
            <person name="Demarest M.S."/>
            <person name="Detter J.C."/>
            <person name="Glavina T."/>
            <person name="Goodstein D."/>
            <person name="Hadi M.Z."/>
            <person name="Hellsten U."/>
            <person name="Hildebrand M."/>
            <person name="Jenkins B.D."/>
            <person name="Jurka J."/>
            <person name="Kapitonov V.V."/>
            <person name="Kroger N."/>
            <person name="Lau W.W."/>
            <person name="Lane T.W."/>
            <person name="Larimer F.W."/>
            <person name="Lippmeier J.C."/>
            <person name="Lucas S."/>
            <person name="Medina M."/>
            <person name="Montsant A."/>
            <person name="Obornik M."/>
            <person name="Parker M.S."/>
            <person name="Palenik B."/>
            <person name="Pazour G.J."/>
            <person name="Richardson P.M."/>
            <person name="Rynearson T.A."/>
            <person name="Saito M.A."/>
            <person name="Schwartz D.C."/>
            <person name="Thamatrakoln K."/>
            <person name="Valentin K."/>
            <person name="Vardi A."/>
            <person name="Wilkerson F.P."/>
            <person name="Rokhsar D.S."/>
        </authorList>
    </citation>
    <scope>NUCLEOTIDE SEQUENCE [LARGE SCALE GENOMIC DNA]</scope>
    <source>
        <strain evidence="2 3">CCMP1335</strain>
    </source>
</reference>
<dbReference type="GO" id="GO:0031966">
    <property type="term" value="C:mitochondrial membrane"/>
    <property type="evidence" value="ECO:0000318"/>
    <property type="project" value="GO_Central"/>
</dbReference>
<dbReference type="HOGENOM" id="CLU_1351314_0_0_1"/>
<reference evidence="2 3" key="2">
    <citation type="journal article" date="2008" name="Nature">
        <title>The Phaeodactylum genome reveals the evolutionary history of diatom genomes.</title>
        <authorList>
            <person name="Bowler C."/>
            <person name="Allen A.E."/>
            <person name="Badger J.H."/>
            <person name="Grimwood J."/>
            <person name="Jabbari K."/>
            <person name="Kuo A."/>
            <person name="Maheswari U."/>
            <person name="Martens C."/>
            <person name="Maumus F."/>
            <person name="Otillar R.P."/>
            <person name="Rayko E."/>
            <person name="Salamov A."/>
            <person name="Vandepoele K."/>
            <person name="Beszteri B."/>
            <person name="Gruber A."/>
            <person name="Heijde M."/>
            <person name="Katinka M."/>
            <person name="Mock T."/>
            <person name="Valentin K."/>
            <person name="Verret F."/>
            <person name="Berges J.A."/>
            <person name="Brownlee C."/>
            <person name="Cadoret J.P."/>
            <person name="Chiovitti A."/>
            <person name="Choi C.J."/>
            <person name="Coesel S."/>
            <person name="De Martino A."/>
            <person name="Detter J.C."/>
            <person name="Durkin C."/>
            <person name="Falciatore A."/>
            <person name="Fournet J."/>
            <person name="Haruta M."/>
            <person name="Huysman M.J."/>
            <person name="Jenkins B.D."/>
            <person name="Jiroutova K."/>
            <person name="Jorgensen R.E."/>
            <person name="Joubert Y."/>
            <person name="Kaplan A."/>
            <person name="Kroger N."/>
            <person name="Kroth P.G."/>
            <person name="La Roche J."/>
            <person name="Lindquist E."/>
            <person name="Lommer M."/>
            <person name="Martin-Jezequel V."/>
            <person name="Lopez P.J."/>
            <person name="Lucas S."/>
            <person name="Mangogna M."/>
            <person name="McGinnis K."/>
            <person name="Medlin L.K."/>
            <person name="Montsant A."/>
            <person name="Oudot-Le Secq M.P."/>
            <person name="Napoli C."/>
            <person name="Obornik M."/>
            <person name="Parker M.S."/>
            <person name="Petit J.L."/>
            <person name="Porcel B.M."/>
            <person name="Poulsen N."/>
            <person name="Robison M."/>
            <person name="Rychlewski L."/>
            <person name="Rynearson T.A."/>
            <person name="Schmutz J."/>
            <person name="Shapiro H."/>
            <person name="Siaut M."/>
            <person name="Stanley M."/>
            <person name="Sussman M.R."/>
            <person name="Taylor A.R."/>
            <person name="Vardi A."/>
            <person name="von Dassow P."/>
            <person name="Vyverman W."/>
            <person name="Willis A."/>
            <person name="Wyrwicz L.S."/>
            <person name="Rokhsar D.S."/>
            <person name="Weissenbach J."/>
            <person name="Armbrust E.V."/>
            <person name="Green B.R."/>
            <person name="Van de Peer Y."/>
            <person name="Grigoriev I.V."/>
        </authorList>
    </citation>
    <scope>NUCLEOTIDE SEQUENCE [LARGE SCALE GENOMIC DNA]</scope>
    <source>
        <strain evidence="2 3">CCMP1335</strain>
    </source>
</reference>